<proteinExistence type="predicted"/>
<keyword evidence="1" id="KW-0732">Signal</keyword>
<dbReference type="Proteomes" id="UP000191154">
    <property type="component" value="Unassembled WGS sequence"/>
</dbReference>
<evidence type="ECO:0000313" key="4">
    <source>
        <dbReference type="EMBL" id="OOM13802.1"/>
    </source>
</evidence>
<evidence type="ECO:0000259" key="3">
    <source>
        <dbReference type="Pfam" id="PF06725"/>
    </source>
</evidence>
<feature type="domain" description="3D" evidence="3">
    <location>
        <begin position="130"/>
        <end position="196"/>
    </location>
</feature>
<dbReference type="CDD" id="cd14667">
    <property type="entry name" value="3D_containing_proteins"/>
    <property type="match status" value="1"/>
</dbReference>
<dbReference type="EMBL" id="LZYZ01000003">
    <property type="protein sequence ID" value="OOM13802.1"/>
    <property type="molecule type" value="Genomic_DNA"/>
</dbReference>
<evidence type="ECO:0000256" key="1">
    <source>
        <dbReference type="ARBA" id="ARBA00022729"/>
    </source>
</evidence>
<organism evidence="4 5">
    <name type="scientific">Clostridium saccharobutylicum</name>
    <dbReference type="NCBI Taxonomy" id="169679"/>
    <lineage>
        <taxon>Bacteria</taxon>
        <taxon>Bacillati</taxon>
        <taxon>Bacillota</taxon>
        <taxon>Clostridia</taxon>
        <taxon>Eubacteriales</taxon>
        <taxon>Clostridiaceae</taxon>
        <taxon>Clostridium</taxon>
    </lineage>
</organism>
<dbReference type="InterPro" id="IPR051933">
    <property type="entry name" value="Resuscitation_pf_RpfB"/>
</dbReference>
<dbReference type="InterPro" id="IPR010611">
    <property type="entry name" value="3D_dom"/>
</dbReference>
<gene>
    <name evidence="4" type="ORF">CLOSAC_18880</name>
</gene>
<comment type="caution">
    <text evidence="4">The sequence shown here is derived from an EMBL/GenBank/DDBJ whole genome shotgun (WGS) entry which is preliminary data.</text>
</comment>
<protein>
    <recommendedName>
        <fullName evidence="3">3D domain-containing protein</fullName>
    </recommendedName>
</protein>
<dbReference type="AlphaFoldDB" id="A0A1S8NBP4"/>
<dbReference type="GO" id="GO:0004553">
    <property type="term" value="F:hydrolase activity, hydrolyzing O-glycosyl compounds"/>
    <property type="evidence" value="ECO:0007669"/>
    <property type="project" value="InterPro"/>
</dbReference>
<dbReference type="PANTHER" id="PTHR39160:SF4">
    <property type="entry name" value="RESUSCITATION-PROMOTING FACTOR RPFB"/>
    <property type="match status" value="1"/>
</dbReference>
<name>A0A1S8NBP4_CLOSA</name>
<dbReference type="RefSeq" id="WP_139355225.1">
    <property type="nucleotide sequence ID" value="NZ_LZYZ01000003.1"/>
</dbReference>
<feature type="region of interest" description="Disordered" evidence="2">
    <location>
        <begin position="48"/>
        <end position="74"/>
    </location>
</feature>
<dbReference type="GO" id="GO:0019867">
    <property type="term" value="C:outer membrane"/>
    <property type="evidence" value="ECO:0007669"/>
    <property type="project" value="InterPro"/>
</dbReference>
<dbReference type="Pfam" id="PF06725">
    <property type="entry name" value="3D"/>
    <property type="match status" value="1"/>
</dbReference>
<dbReference type="STRING" id="169679.CSACC_15150"/>
<feature type="compositionally biased region" description="Basic and acidic residues" evidence="2">
    <location>
        <begin position="56"/>
        <end position="74"/>
    </location>
</feature>
<evidence type="ECO:0000256" key="2">
    <source>
        <dbReference type="SAM" id="MobiDB-lite"/>
    </source>
</evidence>
<reference evidence="4 5" key="1">
    <citation type="submission" date="2016-05" db="EMBL/GenBank/DDBJ databases">
        <title>Microbial solvent formation.</title>
        <authorList>
            <person name="Poehlein A."/>
            <person name="Montoya Solano J.D."/>
            <person name="Flitsch S."/>
            <person name="Krabben P."/>
            <person name="Duerre P."/>
            <person name="Daniel R."/>
        </authorList>
    </citation>
    <scope>NUCLEOTIDE SEQUENCE [LARGE SCALE GENOMIC DNA]</scope>
    <source>
        <strain evidence="4 5">L1-8</strain>
    </source>
</reference>
<dbReference type="GO" id="GO:0009254">
    <property type="term" value="P:peptidoglycan turnover"/>
    <property type="evidence" value="ECO:0007669"/>
    <property type="project" value="InterPro"/>
</dbReference>
<evidence type="ECO:0000313" key="5">
    <source>
        <dbReference type="Proteomes" id="UP000191154"/>
    </source>
</evidence>
<sequence>MMRVKKNMFKVCAILGIFLALIKVQNFKVESNDIQNQELLLGNLKKNSEDQDSVETTDKEIPENIDTSTEKEIPKNIATSIKSEGSVSDNDNSRKSIKVELTAYSNDKRCSDNWNSQTAMGTETRVGVVAAPKNIPLGSKLYIPELKNYKEDGIFDVEDRGGAIKVKKDGTYIIDVWMPTYEEAVQFGRKTTTVYIAA</sequence>
<dbReference type="InterPro" id="IPR059180">
    <property type="entry name" value="3D_YorM"/>
</dbReference>
<dbReference type="PANTHER" id="PTHR39160">
    <property type="entry name" value="CELL WALL-BINDING PROTEIN YOCH"/>
    <property type="match status" value="1"/>
</dbReference>
<accession>A0A1S8NBP4</accession>